<organism evidence="1 2">
    <name type="scientific">Polycladomyces abyssicola</name>
    <dbReference type="NCBI Taxonomy" id="1125966"/>
    <lineage>
        <taxon>Bacteria</taxon>
        <taxon>Bacillati</taxon>
        <taxon>Bacillota</taxon>
        <taxon>Bacilli</taxon>
        <taxon>Bacillales</taxon>
        <taxon>Thermoactinomycetaceae</taxon>
        <taxon>Polycladomyces</taxon>
    </lineage>
</organism>
<dbReference type="PANTHER" id="PTHR12110">
    <property type="entry name" value="HYDROXYPYRUVATE ISOMERASE"/>
    <property type="match status" value="1"/>
</dbReference>
<reference evidence="1" key="1">
    <citation type="journal article" date="2013" name="Int. J. Syst. Evol. Microbiol.">
        <title>Polycladomyces abyssicola gen. nov., sp. nov., a thermophilic filamentous bacterium isolated from hemipelagic sediment.</title>
        <authorList>
            <person name="Tsubouchi T."/>
            <person name="Shimane Y."/>
            <person name="Mori K."/>
            <person name="Usui K."/>
            <person name="Hiraki T."/>
            <person name="Tame A."/>
            <person name="Uematsu K."/>
            <person name="Maruyama T."/>
            <person name="Hatada Y."/>
        </authorList>
    </citation>
    <scope>NUCLEOTIDE SEQUENCE</scope>
    <source>
        <strain evidence="1">JIR-001</strain>
    </source>
</reference>
<dbReference type="Proteomes" id="UP000677436">
    <property type="component" value="Chromosome"/>
</dbReference>
<dbReference type="SUPFAM" id="SSF51658">
    <property type="entry name" value="Xylose isomerase-like"/>
    <property type="match status" value="1"/>
</dbReference>
<dbReference type="InterPro" id="IPR050312">
    <property type="entry name" value="IolE/XylAMocC-like"/>
</dbReference>
<dbReference type="KEGG" id="pabs:JIR001_24920"/>
<evidence type="ECO:0008006" key="3">
    <source>
        <dbReference type="Google" id="ProtNLM"/>
    </source>
</evidence>
<dbReference type="Gene3D" id="3.20.20.150">
    <property type="entry name" value="Divalent-metal-dependent TIM barrel enzymes"/>
    <property type="match status" value="1"/>
</dbReference>
<keyword evidence="2" id="KW-1185">Reference proteome</keyword>
<dbReference type="EMBL" id="AP024601">
    <property type="protein sequence ID" value="BCU82709.1"/>
    <property type="molecule type" value="Genomic_DNA"/>
</dbReference>
<dbReference type="AlphaFoldDB" id="A0A8D5ZLN2"/>
<sequence>MKVELDVYWLKKAGISEVEYIHRYAGRVPFIHLKDMEDAPDRFFAAVGSGLLDVGAVMSAGTEAGTEWFIVEQDACREGVSPMEEVKRSAAYLKAGGWLV</sequence>
<dbReference type="RefSeq" id="WP_212773021.1">
    <property type="nucleotide sequence ID" value="NZ_AP024601.1"/>
</dbReference>
<name>A0A8D5ZLN2_9BACL</name>
<protein>
    <recommendedName>
        <fullName evidence="3">Sugar phosphate isomerase/epimerase</fullName>
    </recommendedName>
</protein>
<proteinExistence type="predicted"/>
<gene>
    <name evidence="1" type="ORF">JIR001_24920</name>
</gene>
<reference evidence="1" key="2">
    <citation type="journal article" date="2021" name="Microbiol. Resour. Announc.">
        <title>Complete Genome Sequence of Polycladomyces abyssicola JIR-001T, Isolated from Hemipelagic Sediment in Deep Seawater.</title>
        <authorList>
            <person name="Tsubouchi T."/>
            <person name="Kaneko Y."/>
        </authorList>
    </citation>
    <scope>NUCLEOTIDE SEQUENCE</scope>
    <source>
        <strain evidence="1">JIR-001</strain>
    </source>
</reference>
<evidence type="ECO:0000313" key="2">
    <source>
        <dbReference type="Proteomes" id="UP000677436"/>
    </source>
</evidence>
<dbReference type="InterPro" id="IPR036237">
    <property type="entry name" value="Xyl_isomerase-like_sf"/>
</dbReference>
<dbReference type="PANTHER" id="PTHR12110:SF41">
    <property type="entry name" value="INOSOSE DEHYDRATASE"/>
    <property type="match status" value="1"/>
</dbReference>
<accession>A0A8D5ZLN2</accession>
<evidence type="ECO:0000313" key="1">
    <source>
        <dbReference type="EMBL" id="BCU82709.1"/>
    </source>
</evidence>